<dbReference type="EMBL" id="JACHJU010000001">
    <property type="protein sequence ID" value="MBB4939122.1"/>
    <property type="molecule type" value="Genomic_DNA"/>
</dbReference>
<dbReference type="Pfam" id="PF17240">
    <property type="entry name" value="DUF5313"/>
    <property type="match status" value="1"/>
</dbReference>
<proteinExistence type="predicted"/>
<feature type="transmembrane region" description="Helical" evidence="1">
    <location>
        <begin position="103"/>
        <end position="124"/>
    </location>
</feature>
<keyword evidence="1" id="KW-0472">Membrane</keyword>
<evidence type="ECO:0000313" key="3">
    <source>
        <dbReference type="Proteomes" id="UP000534286"/>
    </source>
</evidence>
<name>A0A7W7RVX9_9ACTN</name>
<sequence>MTGRKCLTAERRSDAYADRCHLLLRVAYPPRFMQARGEEFLSTLLDLAEPGRTRPDLRTVLDVVRAGVVWRLREHPPLWRWLCYRLFGKRLPFRYRWWVRDDVLGRFFLVRLLGAWLSLVFLPFTLTDVFRLMGEPGSWGIKIGWLLGICLTAFTSRRQIRRDLLAKHQFTPNGTPLAPQSDEGMPR</sequence>
<evidence type="ECO:0000256" key="1">
    <source>
        <dbReference type="SAM" id="Phobius"/>
    </source>
</evidence>
<gene>
    <name evidence="2" type="ORF">FHR32_003427</name>
</gene>
<organism evidence="2 3">
    <name type="scientific">Streptosporangium album</name>
    <dbReference type="NCBI Taxonomy" id="47479"/>
    <lineage>
        <taxon>Bacteria</taxon>
        <taxon>Bacillati</taxon>
        <taxon>Actinomycetota</taxon>
        <taxon>Actinomycetes</taxon>
        <taxon>Streptosporangiales</taxon>
        <taxon>Streptosporangiaceae</taxon>
        <taxon>Streptosporangium</taxon>
    </lineage>
</organism>
<reference evidence="2 3" key="1">
    <citation type="submission" date="2020-08" db="EMBL/GenBank/DDBJ databases">
        <title>Sequencing the genomes of 1000 actinobacteria strains.</title>
        <authorList>
            <person name="Klenk H.-P."/>
        </authorList>
    </citation>
    <scope>NUCLEOTIDE SEQUENCE [LARGE SCALE GENOMIC DNA]</scope>
    <source>
        <strain evidence="2 3">DSM 43023</strain>
    </source>
</reference>
<keyword evidence="3" id="KW-1185">Reference proteome</keyword>
<dbReference type="Proteomes" id="UP000534286">
    <property type="component" value="Unassembled WGS sequence"/>
</dbReference>
<accession>A0A7W7RVX9</accession>
<dbReference type="RefSeq" id="WP_184755186.1">
    <property type="nucleotide sequence ID" value="NZ_BAABEK010000013.1"/>
</dbReference>
<evidence type="ECO:0000313" key="2">
    <source>
        <dbReference type="EMBL" id="MBB4939122.1"/>
    </source>
</evidence>
<comment type="caution">
    <text evidence="2">The sequence shown here is derived from an EMBL/GenBank/DDBJ whole genome shotgun (WGS) entry which is preliminary data.</text>
</comment>
<protein>
    <submittedName>
        <fullName evidence="2">Uncharacterized protein</fullName>
    </submittedName>
</protein>
<keyword evidence="1" id="KW-1133">Transmembrane helix</keyword>
<dbReference type="AlphaFoldDB" id="A0A7W7RVX9"/>
<feature type="transmembrane region" description="Helical" evidence="1">
    <location>
        <begin position="136"/>
        <end position="154"/>
    </location>
</feature>
<dbReference type="InterPro" id="IPR035197">
    <property type="entry name" value="DUF5313"/>
</dbReference>
<keyword evidence="1" id="KW-0812">Transmembrane</keyword>